<comment type="caution">
    <text evidence="1">The sequence shown here is derived from an EMBL/GenBank/DDBJ whole genome shotgun (WGS) entry which is preliminary data.</text>
</comment>
<dbReference type="Proteomes" id="UP001597414">
    <property type="component" value="Unassembled WGS sequence"/>
</dbReference>
<dbReference type="RefSeq" id="WP_380805917.1">
    <property type="nucleotide sequence ID" value="NZ_JBHUIV010000025.1"/>
</dbReference>
<reference evidence="2" key="1">
    <citation type="journal article" date="2019" name="Int. J. Syst. Evol. Microbiol.">
        <title>The Global Catalogue of Microorganisms (GCM) 10K type strain sequencing project: providing services to taxonomists for standard genome sequencing and annotation.</title>
        <authorList>
            <consortium name="The Broad Institute Genomics Platform"/>
            <consortium name="The Broad Institute Genome Sequencing Center for Infectious Disease"/>
            <person name="Wu L."/>
            <person name="Ma J."/>
        </authorList>
    </citation>
    <scope>NUCLEOTIDE SEQUENCE [LARGE SCALE GENOMIC DNA]</scope>
    <source>
        <strain evidence="2">KCTC 19812</strain>
    </source>
</reference>
<proteinExistence type="predicted"/>
<accession>A0ABW5BCR2</accession>
<protein>
    <submittedName>
        <fullName evidence="1">WbqC family protein</fullName>
    </submittedName>
</protein>
<evidence type="ECO:0000313" key="2">
    <source>
        <dbReference type="Proteomes" id="UP001597414"/>
    </source>
</evidence>
<dbReference type="EMBL" id="JBHUIV010000025">
    <property type="protein sequence ID" value="MFD2203460.1"/>
    <property type="molecule type" value="Genomic_DNA"/>
</dbReference>
<organism evidence="1 2">
    <name type="scientific">Shivajiella indica</name>
    <dbReference type="NCBI Taxonomy" id="872115"/>
    <lineage>
        <taxon>Bacteria</taxon>
        <taxon>Pseudomonadati</taxon>
        <taxon>Bacteroidota</taxon>
        <taxon>Cytophagia</taxon>
        <taxon>Cytophagales</taxon>
        <taxon>Cyclobacteriaceae</taxon>
        <taxon>Shivajiella</taxon>
    </lineage>
</organism>
<dbReference type="Pfam" id="PF08889">
    <property type="entry name" value="WbqC"/>
    <property type="match status" value="1"/>
</dbReference>
<sequence>MAIFTELFYLPSLEYFTAILGHEEVFLDSGERYQKQTYRNRTRIRMANKIETLSVPVLGGNKKVAYKDIKIDYSQKWKNVHLRGIISAYGKAPFFEYFFPYLDRVYGKNLTYLFDLNFELLTVCLRLLQLNVRLTISNDNGQIGPKEDIRGILDAKQSFSERSFYNPQPYIQLFGVDFAPDLSVVDLLFCEGNEAKNILQASQKK</sequence>
<dbReference type="InterPro" id="IPR014985">
    <property type="entry name" value="WbqC"/>
</dbReference>
<keyword evidence="2" id="KW-1185">Reference proteome</keyword>
<evidence type="ECO:0000313" key="1">
    <source>
        <dbReference type="EMBL" id="MFD2203460.1"/>
    </source>
</evidence>
<name>A0ABW5BCR2_9BACT</name>
<gene>
    <name evidence="1" type="ORF">ACFSKV_17905</name>
</gene>